<dbReference type="Proteomes" id="UP001597427">
    <property type="component" value="Unassembled WGS sequence"/>
</dbReference>
<keyword evidence="3" id="KW-1185">Reference proteome</keyword>
<evidence type="ECO:0000313" key="3">
    <source>
        <dbReference type="Proteomes" id="UP001597427"/>
    </source>
</evidence>
<gene>
    <name evidence="2" type="ORF">ACFSR0_04015</name>
</gene>
<comment type="caution">
    <text evidence="2">The sequence shown here is derived from an EMBL/GenBank/DDBJ whole genome shotgun (WGS) entry which is preliminary data.</text>
</comment>
<organism evidence="2 3">
    <name type="scientific">Enterococcus camelliae</name>
    <dbReference type="NCBI Taxonomy" id="453959"/>
    <lineage>
        <taxon>Bacteria</taxon>
        <taxon>Bacillati</taxon>
        <taxon>Bacillota</taxon>
        <taxon>Bacilli</taxon>
        <taxon>Lactobacillales</taxon>
        <taxon>Enterococcaceae</taxon>
        <taxon>Enterococcus</taxon>
    </lineage>
</organism>
<reference evidence="3" key="1">
    <citation type="journal article" date="2019" name="Int. J. Syst. Evol. Microbiol.">
        <title>The Global Catalogue of Microorganisms (GCM) 10K type strain sequencing project: providing services to taxonomists for standard genome sequencing and annotation.</title>
        <authorList>
            <consortium name="The Broad Institute Genomics Platform"/>
            <consortium name="The Broad Institute Genome Sequencing Center for Infectious Disease"/>
            <person name="Wu L."/>
            <person name="Ma J."/>
        </authorList>
    </citation>
    <scope>NUCLEOTIDE SEQUENCE [LARGE SCALE GENOMIC DNA]</scope>
    <source>
        <strain evidence="3">TISTR 932</strain>
    </source>
</reference>
<evidence type="ECO:0000313" key="2">
    <source>
        <dbReference type="EMBL" id="MFD2728594.1"/>
    </source>
</evidence>
<dbReference type="RefSeq" id="WP_379980161.1">
    <property type="nucleotide sequence ID" value="NZ_JBHUMO010000026.1"/>
</dbReference>
<evidence type="ECO:0008006" key="4">
    <source>
        <dbReference type="Google" id="ProtNLM"/>
    </source>
</evidence>
<feature type="transmembrane region" description="Helical" evidence="1">
    <location>
        <begin position="20"/>
        <end position="44"/>
    </location>
</feature>
<proteinExistence type="predicted"/>
<sequence length="125" mass="15012">MAFVLSLADWLYQLIDPFLLYPFTIALWLVQVWNQAPFSWLRFFLFLGLYLYGERYWHFIGNGDLILFFLWFPWLNWQQIHLLLFIASGVGIGYYCFLRYIKKRPSDRLPFVPFLSIGLTACLLL</sequence>
<keyword evidence="1" id="KW-1133">Transmembrane helix</keyword>
<keyword evidence="1" id="KW-0472">Membrane</keyword>
<keyword evidence="1" id="KW-0812">Transmembrane</keyword>
<evidence type="ECO:0000256" key="1">
    <source>
        <dbReference type="SAM" id="Phobius"/>
    </source>
</evidence>
<feature type="transmembrane region" description="Helical" evidence="1">
    <location>
        <begin position="80"/>
        <end position="98"/>
    </location>
</feature>
<accession>A0ABW5TID2</accession>
<dbReference type="EMBL" id="JBHUMO010000026">
    <property type="protein sequence ID" value="MFD2728594.1"/>
    <property type="molecule type" value="Genomic_DNA"/>
</dbReference>
<name>A0ABW5TID2_9ENTE</name>
<protein>
    <recommendedName>
        <fullName evidence="4">Prepilin peptidase</fullName>
    </recommendedName>
</protein>